<dbReference type="InterPro" id="IPR005467">
    <property type="entry name" value="His_kinase_dom"/>
</dbReference>
<feature type="transmembrane region" description="Helical" evidence="6">
    <location>
        <begin position="628"/>
        <end position="650"/>
    </location>
</feature>
<proteinExistence type="predicted"/>
<dbReference type="SMART" id="SM00387">
    <property type="entry name" value="HATPase_c"/>
    <property type="match status" value="2"/>
</dbReference>
<dbReference type="GO" id="GO:0004673">
    <property type="term" value="F:protein histidine kinase activity"/>
    <property type="evidence" value="ECO:0007669"/>
    <property type="project" value="UniProtKB-EC"/>
</dbReference>
<evidence type="ECO:0000313" key="9">
    <source>
        <dbReference type="Proteomes" id="UP000324907"/>
    </source>
</evidence>
<evidence type="ECO:0000256" key="2">
    <source>
        <dbReference type="ARBA" id="ARBA00012438"/>
    </source>
</evidence>
<dbReference type="InterPro" id="IPR036890">
    <property type="entry name" value="HATPase_C_sf"/>
</dbReference>
<comment type="caution">
    <text evidence="8">The sequence shown here is derived from an EMBL/GenBank/DDBJ whole genome shotgun (WGS) entry which is preliminary data.</text>
</comment>
<dbReference type="PRINTS" id="PR00344">
    <property type="entry name" value="BCTRLSENSOR"/>
</dbReference>
<evidence type="ECO:0000256" key="3">
    <source>
        <dbReference type="ARBA" id="ARBA00022679"/>
    </source>
</evidence>
<dbReference type="InterPro" id="IPR004358">
    <property type="entry name" value="Sig_transdc_His_kin-like_C"/>
</dbReference>
<dbReference type="PANTHER" id="PTHR43047:SF64">
    <property type="entry name" value="HISTIDINE KINASE CONTAINING CHEY-HOMOLOGOUS RECEIVER DOMAIN AND PAS DOMAIN-RELATED"/>
    <property type="match status" value="1"/>
</dbReference>
<evidence type="ECO:0000259" key="7">
    <source>
        <dbReference type="PROSITE" id="PS50109"/>
    </source>
</evidence>
<keyword evidence="3" id="KW-0808">Transferase</keyword>
<keyword evidence="4" id="KW-0418">Kinase</keyword>
<protein>
    <recommendedName>
        <fullName evidence="2">histidine kinase</fullName>
        <ecNumber evidence="2">2.7.13.3</ecNumber>
    </recommendedName>
</protein>
<name>A0A5A8DD17_CAFRO</name>
<feature type="transmembrane region" description="Helical" evidence="6">
    <location>
        <begin position="656"/>
        <end position="679"/>
    </location>
</feature>
<dbReference type="SUPFAM" id="SSF52172">
    <property type="entry name" value="CheY-like"/>
    <property type="match status" value="1"/>
</dbReference>
<feature type="compositionally biased region" description="Basic and acidic residues" evidence="5">
    <location>
        <begin position="1172"/>
        <end position="1189"/>
    </location>
</feature>
<evidence type="ECO:0000256" key="6">
    <source>
        <dbReference type="SAM" id="Phobius"/>
    </source>
</evidence>
<dbReference type="PANTHER" id="PTHR43047">
    <property type="entry name" value="TWO-COMPONENT HISTIDINE PROTEIN KINASE"/>
    <property type="match status" value="1"/>
</dbReference>
<accession>A0A5A8DD17</accession>
<dbReference type="InterPro" id="IPR011006">
    <property type="entry name" value="CheY-like_superfamily"/>
</dbReference>
<dbReference type="Gene3D" id="3.40.50.2300">
    <property type="match status" value="1"/>
</dbReference>
<feature type="transmembrane region" description="Helical" evidence="6">
    <location>
        <begin position="207"/>
        <end position="227"/>
    </location>
</feature>
<feature type="domain" description="Histidine kinase" evidence="7">
    <location>
        <begin position="311"/>
        <end position="551"/>
    </location>
</feature>
<feature type="compositionally biased region" description="Low complexity" evidence="5">
    <location>
        <begin position="963"/>
        <end position="972"/>
    </location>
</feature>
<keyword evidence="6" id="KW-0472">Membrane</keyword>
<evidence type="ECO:0000256" key="1">
    <source>
        <dbReference type="ARBA" id="ARBA00000085"/>
    </source>
</evidence>
<dbReference type="EC" id="2.7.13.3" evidence="2"/>
<dbReference type="EMBL" id="VLTL01000090">
    <property type="protein sequence ID" value="KAA0161751.1"/>
    <property type="molecule type" value="Genomic_DNA"/>
</dbReference>
<feature type="transmembrane region" description="Helical" evidence="6">
    <location>
        <begin position="264"/>
        <end position="286"/>
    </location>
</feature>
<feature type="region of interest" description="Disordered" evidence="5">
    <location>
        <begin position="963"/>
        <end position="986"/>
    </location>
</feature>
<sequence>MLAIGILSPGTIPSAVPFRFDAGSVCRNASSSAGQAEGPPNPFAHNEMGRVLIGHAFVIFGMAGFLLATLLLPRPERAEDSGLSAEHWDSYLWAYRWAILLPIGCICIAGTPMALGGDLLFVDPEDGCPAGFGIGSTLTLSHLATFYTSAITMLLAGRQDGNIGLLWAITSGLSSTSGVLANIITVVGPGLGQPVTFFAQVADFGPTAAMTLILLGGTQLVSFPLSVWLPSSPVLATTFVAALRLSLLAWGLDKGRVRPGTHALGVSAIICAGVIPITLLMTAASLQRAIVAQTQAATHAKSVGLNRLIGYVSHEARNPISAAMLGAENADLDLALAVRRLDAALAHMASVQGHDGREEIDSVALAQTEAVAVEWRSLDDVMKPLRLMYGGEKPRQGGASHVSVRFAWDAGTLVQPGGGVADARLEVALSATSVGQVLTNFCSNAVKFATSRVDVEVTIATQFHEPLSAPAVLVLVVRDDGAGVPPEHRSSLFASFQQLASSSLSQRMAGTGLGLAFCRAVASLMGGAVGHRDRLDGQQGSEFVMWVPKPGGGAAPADAGTSSPDHKPGMQAEAPKVLAQQHVRLLSIMALGQLPEAAGDVAGGGSERRRSNQSQSYACTIRVPVRPVIGMLSITVTQIAYVFSTLLTHLKYNGTVSLVFAGIFATLIVPAMLVTAAAAHQRAAMLKTQAALEAKASGLNRLISYVSHEARNPVSAAMLGADNATLDLEDAAMAIDRLRRRTAAHSVAATPPLRGQGGGSEVRARSRSGSLMAAPSNRQTAVEGLPQLPRQGVLRTESSATESAADAILSAASELASVRAGLASARDILSDTLGLQKVALAQTEAVAVEWRSLDDVMEPLRLMYGGEKPRQGGASHVSVRFAWDAGTLVQPGGGVADARPEVALSATSVGQVLTNFCSNAVKFATSRVDVEVTIAALPSGYTLPTAASRSAAALGGAAAAAASESRAASNPSRRQHRPQRSSAWEDIGSWVAPTAGRSAATQSAVMSKRTLTTVMDSHRPAATDGGSSMYPGEPASLVECSPCPSAPAVLVLVVRDDGAGVPPEHRSSLFASFQQLASSSLSQRMAGTGLGLAFCRAVASLMGGAVGHRDRLDGQQGSEFVMWVPGTSVAGETMAGSSVAGWGHSSQDMRTVLTGSAVALDAQGMAGGTLGGDERLSSNRTSKHEERAPSELAPDGACSRGQKATDGASMAGEGHAAGRKADPAASSSSNSRARGILADVGTVAPVTVPPRVVVFSDCNMPRMDGPGLVLAAASDPDVRALGRVFFVGVTGTPEDEKRFKDAGARIVISKPIGSAAVKAALHSALSAL</sequence>
<feature type="transmembrane region" description="Helical" evidence="6">
    <location>
        <begin position="52"/>
        <end position="72"/>
    </location>
</feature>
<evidence type="ECO:0000313" key="8">
    <source>
        <dbReference type="EMBL" id="KAA0161751.1"/>
    </source>
</evidence>
<feature type="transmembrane region" description="Helical" evidence="6">
    <location>
        <begin position="93"/>
        <end position="114"/>
    </location>
</feature>
<gene>
    <name evidence="8" type="ORF">FNF28_04938</name>
</gene>
<keyword evidence="6" id="KW-1133">Transmembrane helix</keyword>
<feature type="region of interest" description="Disordered" evidence="5">
    <location>
        <begin position="1164"/>
        <end position="1230"/>
    </location>
</feature>
<reference evidence="8 9" key="1">
    <citation type="submission" date="2019-07" db="EMBL/GenBank/DDBJ databases">
        <title>Genomes of Cafeteria roenbergensis.</title>
        <authorList>
            <person name="Fischer M.G."/>
            <person name="Hackl T."/>
            <person name="Roman M."/>
        </authorList>
    </citation>
    <scope>NUCLEOTIDE SEQUENCE [LARGE SCALE GENOMIC DNA]</scope>
    <source>
        <strain evidence="8 9">RCC970-E3</strain>
    </source>
</reference>
<dbReference type="InterPro" id="IPR003594">
    <property type="entry name" value="HATPase_dom"/>
</dbReference>
<feature type="transmembrane region" description="Helical" evidence="6">
    <location>
        <begin position="134"/>
        <end position="156"/>
    </location>
</feature>
<organism evidence="8 9">
    <name type="scientific">Cafeteria roenbergensis</name>
    <name type="common">Marine flagellate</name>
    <dbReference type="NCBI Taxonomy" id="33653"/>
    <lineage>
        <taxon>Eukaryota</taxon>
        <taxon>Sar</taxon>
        <taxon>Stramenopiles</taxon>
        <taxon>Bigyra</taxon>
        <taxon>Opalozoa</taxon>
        <taxon>Bicosoecida</taxon>
        <taxon>Cafeteriaceae</taxon>
        <taxon>Cafeteria</taxon>
    </lineage>
</organism>
<dbReference type="Gene3D" id="3.30.565.10">
    <property type="entry name" value="Histidine kinase-like ATPase, C-terminal domain"/>
    <property type="match status" value="2"/>
</dbReference>
<dbReference type="Pfam" id="PF02518">
    <property type="entry name" value="HATPase_c"/>
    <property type="match status" value="2"/>
</dbReference>
<feature type="domain" description="Histidine kinase" evidence="7">
    <location>
        <begin position="911"/>
        <end position="1128"/>
    </location>
</feature>
<comment type="catalytic activity">
    <reaction evidence="1">
        <text>ATP + protein L-histidine = ADP + protein N-phospho-L-histidine.</text>
        <dbReference type="EC" id="2.7.13.3"/>
    </reaction>
</comment>
<feature type="transmembrane region" description="Helical" evidence="6">
    <location>
        <begin position="163"/>
        <end position="187"/>
    </location>
</feature>
<evidence type="ECO:0000256" key="4">
    <source>
        <dbReference type="ARBA" id="ARBA00022777"/>
    </source>
</evidence>
<dbReference type="SUPFAM" id="SSF55874">
    <property type="entry name" value="ATPase domain of HSP90 chaperone/DNA topoisomerase II/histidine kinase"/>
    <property type="match status" value="2"/>
</dbReference>
<dbReference type="PROSITE" id="PS50109">
    <property type="entry name" value="HIS_KIN"/>
    <property type="match status" value="2"/>
</dbReference>
<keyword evidence="6" id="KW-0812">Transmembrane</keyword>
<evidence type="ECO:0000256" key="5">
    <source>
        <dbReference type="SAM" id="MobiDB-lite"/>
    </source>
</evidence>
<dbReference type="Proteomes" id="UP000324907">
    <property type="component" value="Unassembled WGS sequence"/>
</dbReference>